<evidence type="ECO:0000256" key="8">
    <source>
        <dbReference type="ARBA" id="ARBA00023136"/>
    </source>
</evidence>
<dbReference type="Gene3D" id="1.20.1560.10">
    <property type="entry name" value="ABC transporter type 1, transmembrane domain"/>
    <property type="match status" value="2"/>
</dbReference>
<feature type="transmembrane region" description="Helical" evidence="10">
    <location>
        <begin position="21"/>
        <end position="41"/>
    </location>
</feature>
<dbReference type="InterPro" id="IPR003439">
    <property type="entry name" value="ABC_transporter-like_ATP-bd"/>
</dbReference>
<feature type="region of interest" description="Disordered" evidence="9">
    <location>
        <begin position="772"/>
        <end position="792"/>
    </location>
</feature>
<evidence type="ECO:0000256" key="6">
    <source>
        <dbReference type="ARBA" id="ARBA00022840"/>
    </source>
</evidence>
<proteinExistence type="predicted"/>
<dbReference type="EMBL" id="KV426425">
    <property type="protein sequence ID" value="KZV81042.1"/>
    <property type="molecule type" value="Genomic_DNA"/>
</dbReference>
<evidence type="ECO:0000259" key="12">
    <source>
        <dbReference type="PROSITE" id="PS50929"/>
    </source>
</evidence>
<keyword evidence="8 10" id="KW-0472">Membrane</keyword>
<dbReference type="InterPro" id="IPR027417">
    <property type="entry name" value="P-loop_NTPase"/>
</dbReference>
<keyword evidence="5" id="KW-0547">Nucleotide-binding</keyword>
<evidence type="ECO:0000256" key="10">
    <source>
        <dbReference type="SAM" id="Phobius"/>
    </source>
</evidence>
<feature type="transmembrane region" description="Helical" evidence="10">
    <location>
        <begin position="106"/>
        <end position="127"/>
    </location>
</feature>
<reference evidence="13 14" key="1">
    <citation type="journal article" date="2016" name="Mol. Biol. Evol.">
        <title>Comparative Genomics of Early-Diverging Mushroom-Forming Fungi Provides Insights into the Origins of Lignocellulose Decay Capabilities.</title>
        <authorList>
            <person name="Nagy L.G."/>
            <person name="Riley R."/>
            <person name="Tritt A."/>
            <person name="Adam C."/>
            <person name="Daum C."/>
            <person name="Floudas D."/>
            <person name="Sun H."/>
            <person name="Yadav J.S."/>
            <person name="Pangilinan J."/>
            <person name="Larsson K.H."/>
            <person name="Matsuura K."/>
            <person name="Barry K."/>
            <person name="Labutti K."/>
            <person name="Kuo R."/>
            <person name="Ohm R.A."/>
            <person name="Bhattacharya S.S."/>
            <person name="Shirouzu T."/>
            <person name="Yoshinaga Y."/>
            <person name="Martin F.M."/>
            <person name="Grigoriev I.V."/>
            <person name="Hibbett D.S."/>
        </authorList>
    </citation>
    <scope>NUCLEOTIDE SEQUENCE [LARGE SCALE GENOMIC DNA]</scope>
    <source>
        <strain evidence="13 14">HHB12029</strain>
    </source>
</reference>
<evidence type="ECO:0000256" key="1">
    <source>
        <dbReference type="ARBA" id="ARBA00004141"/>
    </source>
</evidence>
<comment type="subcellular location">
    <subcellularLocation>
        <location evidence="1">Membrane</location>
        <topology evidence="1">Multi-pass membrane protein</topology>
    </subcellularLocation>
</comment>
<protein>
    <recommendedName>
        <fullName evidence="15">P-loop containing nucleoside triphosphate hydrolase protein</fullName>
    </recommendedName>
</protein>
<dbReference type="Pfam" id="PF00664">
    <property type="entry name" value="ABC_membrane"/>
    <property type="match status" value="2"/>
</dbReference>
<organism evidence="13 14">
    <name type="scientific">Exidia glandulosa HHB12029</name>
    <dbReference type="NCBI Taxonomy" id="1314781"/>
    <lineage>
        <taxon>Eukaryota</taxon>
        <taxon>Fungi</taxon>
        <taxon>Dikarya</taxon>
        <taxon>Basidiomycota</taxon>
        <taxon>Agaricomycotina</taxon>
        <taxon>Agaricomycetes</taxon>
        <taxon>Auriculariales</taxon>
        <taxon>Exidiaceae</taxon>
        <taxon>Exidia</taxon>
    </lineage>
</organism>
<feature type="compositionally biased region" description="Low complexity" evidence="9">
    <location>
        <begin position="777"/>
        <end position="788"/>
    </location>
</feature>
<accession>A0A165BQ10</accession>
<feature type="domain" description="ABC transmembrane type-1" evidence="12">
    <location>
        <begin position="1125"/>
        <end position="1337"/>
    </location>
</feature>
<dbReference type="SUPFAM" id="SSF90123">
    <property type="entry name" value="ABC transporter transmembrane region"/>
    <property type="match status" value="2"/>
</dbReference>
<dbReference type="Gene3D" id="3.40.50.300">
    <property type="entry name" value="P-loop containing nucleotide triphosphate hydrolases"/>
    <property type="match status" value="2"/>
</dbReference>
<dbReference type="Pfam" id="PF00005">
    <property type="entry name" value="ABC_tran"/>
    <property type="match status" value="2"/>
</dbReference>
<evidence type="ECO:0000256" key="5">
    <source>
        <dbReference type="ARBA" id="ARBA00022741"/>
    </source>
</evidence>
<keyword evidence="6" id="KW-0067">ATP-binding</keyword>
<dbReference type="InParanoid" id="A0A165BQ10"/>
<name>A0A165BQ10_EXIGL</name>
<feature type="domain" description="ABC transporter" evidence="11">
    <location>
        <begin position="787"/>
        <end position="1024"/>
    </location>
</feature>
<evidence type="ECO:0000259" key="11">
    <source>
        <dbReference type="PROSITE" id="PS50893"/>
    </source>
</evidence>
<dbReference type="CDD" id="cd03244">
    <property type="entry name" value="ABCC_MRP_domain2"/>
    <property type="match status" value="1"/>
</dbReference>
<keyword evidence="4" id="KW-0677">Repeat</keyword>
<keyword evidence="3 10" id="KW-0812">Transmembrane</keyword>
<dbReference type="OrthoDB" id="6500128at2759"/>
<feature type="transmembrane region" description="Helical" evidence="10">
    <location>
        <begin position="139"/>
        <end position="159"/>
    </location>
</feature>
<feature type="region of interest" description="Disordered" evidence="9">
    <location>
        <begin position="1023"/>
        <end position="1061"/>
    </location>
</feature>
<dbReference type="FunFam" id="3.40.50.300:FF:000565">
    <property type="entry name" value="ABC bile acid transporter"/>
    <property type="match status" value="1"/>
</dbReference>
<dbReference type="PANTHER" id="PTHR24223:SF415">
    <property type="entry name" value="FI20190P1"/>
    <property type="match status" value="1"/>
</dbReference>
<dbReference type="SUPFAM" id="SSF52540">
    <property type="entry name" value="P-loop containing nucleoside triphosphate hydrolases"/>
    <property type="match status" value="2"/>
</dbReference>
<evidence type="ECO:0000256" key="3">
    <source>
        <dbReference type="ARBA" id="ARBA00022692"/>
    </source>
</evidence>
<dbReference type="PROSITE" id="PS50893">
    <property type="entry name" value="ABC_TRANSPORTER_2"/>
    <property type="match status" value="2"/>
</dbReference>
<evidence type="ECO:0000256" key="4">
    <source>
        <dbReference type="ARBA" id="ARBA00022737"/>
    </source>
</evidence>
<feature type="transmembrane region" description="Helical" evidence="10">
    <location>
        <begin position="1220"/>
        <end position="1244"/>
    </location>
</feature>
<dbReference type="SMART" id="SM00382">
    <property type="entry name" value="AAA"/>
    <property type="match status" value="2"/>
</dbReference>
<feature type="transmembrane region" description="Helical" evidence="10">
    <location>
        <begin position="311"/>
        <end position="331"/>
    </location>
</feature>
<dbReference type="FunFam" id="1.20.1560.10:FF:000013">
    <property type="entry name" value="ABC transporter C family member 2"/>
    <property type="match status" value="1"/>
</dbReference>
<sequence>MGLVDCETDDFACRLSATFTLLLPLVGIATAIAGTATSLFSHESLVEFVTREDEDEDELLDDVGEATADTATEPARHADASADEATPLLAHGTQNKSTRITDGRSVVSVVLVLVALLEVSARIALYVRAGVSGDSEWTNVPTLITLLIWTYAAIVPVISPPRTPPYTLLLIYSSNLLGSVLEFYVSLVDPEVTTLSPWRWSLLLQLAHPALCLLAVLVILQMPTRITRAEPTKNAEGLHPALDDWATLGQWATFSWLSPLIALGTKTTLEENDVWQLPRNLRSRILMRKFDRVAKAQSFMNRLLIANARDILFTTLLTFGSTCLGLAQPVLLSKILSAMENSETALDGGLGLHNVMTLFTNPAASLHILASDLGFGWSEDAAVVSAAGGQRGRQQAYLWTAIAFLTMLVKAEVDLQQFYRGRRATVRAKSEAVASIYQKALKRIDTSGAVGVPATPAQPTPKDDTKEQAGKKDAKGDKQEPPKAQTAGSADLGKITSLISMDANMISMFMTFYTEIVQNPLSIILAATFLYRLMGWSAFAGYAAFVFVTPINRLVMKIQYKVVLAILEMRDRRMRSMSEVIQAIKFIKFSAWETRWADRILADRDRELKEVLKHKITQFCLNFVWDVMPVIVACISLTTFTYVAGNELSVSIAFPALLTFQILTEQVAQLPIMIGFMQRVYASAIRVGEFTEEEEVPVWVSALLREEHPAAEAFDERIGFKSATFVWYKTSIKPEKLLADEVKKKVEEEKKANRRSWVQLLTLRKKPVARPSILPDAASGTTGATSTAVEGVSASATPRQEFALRDISVVFPRGKMSLVYGPTGSGKSSLLSAVLGEMKCLEGHVYLPKFPVRLDAETGLKESISFCAQQPWLEHATIRENVLFGTPYDKKRYESVLSACALLPDLRVLEDGDQTEIGENGIVLSGGQKARVALARAVYAYTKTVILDDVLSAVDTHTVSALIRRCFLGPLMKGRTLILITHHVDSVIQHCSYAVRMGNGYVEAHGTPQELLARGELTAEQAGAGSGVDSNDVEPDHGELETADEAGSTEADKQTKKLVDKETKASGAVERKIYLVYFKAAGYWIIAVLCIAMLLQRSSDLAQKFWVKAWSESYESAPIPRQPPFGFPTPTKNPLPYVAVYISIQVFNVFTSVAAEIPSIWASLRASRGLFADMLDSVLRSPSRWFDKTPAGRILNRFARDMNGIDIGLSLNLHRVGHHLISFIIYIGTIVYGVPPFLLVAIFLDLSVSTGPATSPLIWLTSCSDLNRLQSNLNSPIISAFGELLAGVATVRAFGEEKRFMRALFTRLDKCHAAFYYTWMANYWLRFRQDVFPPLMTTSPGLAAVVITQAQGILVTIYWGMQSYVDAEQAFNGVERVSEYIELPPEPPRITENRPPQNWPSEQGGIEFDSVTIKYAPDLEPVLKNVSFKIKPKEKIGLVGRTGSGKSTLALSLFRFVDPTHGKIVIDDVDITSIGVEDLRSRLTLIPQEAALFKGTIRENLDPFNEYTDAECLNVLRAVHLPVDESDENVTPSSSANTESRSSTPRPESGSKILVTLESQVSEGGNNWSAGQRQLIAMARALLRKTRITVLDESTASVDFETDKKIQNTIRDGFKESIMLIIAHRLHTIIECDRILVLDAGQVIEFDTPAALLDKEGGAFRGMCAQSDSFDALYAAAHKTGR</sequence>
<evidence type="ECO:0000256" key="7">
    <source>
        <dbReference type="ARBA" id="ARBA00022989"/>
    </source>
</evidence>
<dbReference type="STRING" id="1314781.A0A165BQ10"/>
<dbReference type="PROSITE" id="PS00211">
    <property type="entry name" value="ABC_TRANSPORTER_1"/>
    <property type="match status" value="1"/>
</dbReference>
<feature type="transmembrane region" description="Helical" evidence="10">
    <location>
        <begin position="1074"/>
        <end position="1095"/>
    </location>
</feature>
<keyword evidence="14" id="KW-1185">Reference proteome</keyword>
<dbReference type="InterPro" id="IPR017871">
    <property type="entry name" value="ABC_transporter-like_CS"/>
</dbReference>
<dbReference type="InterPro" id="IPR036640">
    <property type="entry name" value="ABC1_TM_sf"/>
</dbReference>
<keyword evidence="7 10" id="KW-1133">Transmembrane helix</keyword>
<gene>
    <name evidence="13" type="ORF">EXIGLDRAFT_658801</name>
</gene>
<dbReference type="PANTHER" id="PTHR24223">
    <property type="entry name" value="ATP-BINDING CASSETTE SUB-FAMILY C"/>
    <property type="match status" value="1"/>
</dbReference>
<dbReference type="CDD" id="cd18604">
    <property type="entry name" value="ABC_6TM_VMR1_D2_like"/>
    <property type="match status" value="1"/>
</dbReference>
<feature type="transmembrane region" description="Helical" evidence="10">
    <location>
        <begin position="200"/>
        <end position="220"/>
    </location>
</feature>
<evidence type="ECO:0000313" key="14">
    <source>
        <dbReference type="Proteomes" id="UP000077266"/>
    </source>
</evidence>
<dbReference type="PROSITE" id="PS50929">
    <property type="entry name" value="ABC_TM1F"/>
    <property type="match status" value="2"/>
</dbReference>
<feature type="region of interest" description="Disordered" evidence="9">
    <location>
        <begin position="449"/>
        <end position="489"/>
    </location>
</feature>
<dbReference type="GO" id="GO:0140359">
    <property type="term" value="F:ABC-type transporter activity"/>
    <property type="evidence" value="ECO:0007669"/>
    <property type="project" value="InterPro"/>
</dbReference>
<feature type="transmembrane region" description="Helical" evidence="10">
    <location>
        <begin position="623"/>
        <end position="645"/>
    </location>
</feature>
<feature type="region of interest" description="Disordered" evidence="9">
    <location>
        <begin position="1526"/>
        <end position="1552"/>
    </location>
</feature>
<dbReference type="GO" id="GO:0005524">
    <property type="term" value="F:ATP binding"/>
    <property type="evidence" value="ECO:0007669"/>
    <property type="project" value="UniProtKB-KW"/>
</dbReference>
<evidence type="ECO:0000256" key="2">
    <source>
        <dbReference type="ARBA" id="ARBA00022448"/>
    </source>
</evidence>
<dbReference type="InterPro" id="IPR050173">
    <property type="entry name" value="ABC_transporter_C-like"/>
</dbReference>
<dbReference type="InterPro" id="IPR003593">
    <property type="entry name" value="AAA+_ATPase"/>
</dbReference>
<feature type="domain" description="ABC transporter" evidence="11">
    <location>
        <begin position="1406"/>
        <end position="1665"/>
    </location>
</feature>
<feature type="transmembrane region" description="Helical" evidence="10">
    <location>
        <begin position="166"/>
        <end position="188"/>
    </location>
</feature>
<feature type="compositionally biased region" description="Basic and acidic residues" evidence="9">
    <location>
        <begin position="1050"/>
        <end position="1061"/>
    </location>
</feature>
<feature type="compositionally biased region" description="Low complexity" evidence="9">
    <location>
        <begin position="1531"/>
        <end position="1544"/>
    </location>
</feature>
<evidence type="ECO:0000313" key="13">
    <source>
        <dbReference type="EMBL" id="KZV81042.1"/>
    </source>
</evidence>
<feature type="compositionally biased region" description="Basic and acidic residues" evidence="9">
    <location>
        <begin position="461"/>
        <end position="481"/>
    </location>
</feature>
<dbReference type="Proteomes" id="UP000077266">
    <property type="component" value="Unassembled WGS sequence"/>
</dbReference>
<keyword evidence="2" id="KW-0813">Transport</keyword>
<dbReference type="CDD" id="cd03250">
    <property type="entry name" value="ABCC_MRP_domain1"/>
    <property type="match status" value="1"/>
</dbReference>
<evidence type="ECO:0000256" key="9">
    <source>
        <dbReference type="SAM" id="MobiDB-lite"/>
    </source>
</evidence>
<dbReference type="CDD" id="cd18596">
    <property type="entry name" value="ABC_6TM_VMR1_D1_like"/>
    <property type="match status" value="1"/>
</dbReference>
<dbReference type="InterPro" id="IPR011527">
    <property type="entry name" value="ABC1_TM_dom"/>
</dbReference>
<evidence type="ECO:0008006" key="15">
    <source>
        <dbReference type="Google" id="ProtNLM"/>
    </source>
</evidence>
<feature type="domain" description="ABC transmembrane type-1" evidence="12">
    <location>
        <begin position="493"/>
        <end position="679"/>
    </location>
</feature>
<dbReference type="GO" id="GO:0016887">
    <property type="term" value="F:ATP hydrolysis activity"/>
    <property type="evidence" value="ECO:0007669"/>
    <property type="project" value="InterPro"/>
</dbReference>
<dbReference type="GO" id="GO:0016020">
    <property type="term" value="C:membrane"/>
    <property type="evidence" value="ECO:0007669"/>
    <property type="project" value="UniProtKB-SubCell"/>
</dbReference>
<feature type="transmembrane region" description="Helical" evidence="10">
    <location>
        <begin position="533"/>
        <end position="551"/>
    </location>
</feature>